<keyword evidence="1" id="KW-1133">Transmembrane helix</keyword>
<feature type="transmembrane region" description="Helical" evidence="1">
    <location>
        <begin position="148"/>
        <end position="168"/>
    </location>
</feature>
<dbReference type="RefSeq" id="WP_310744355.1">
    <property type="nucleotide sequence ID" value="NZ_CP133988.1"/>
</dbReference>
<protein>
    <submittedName>
        <fullName evidence="2">Lantibiotic ABC transporter permease</fullName>
    </submittedName>
</protein>
<name>A0AAX4AX09_STRPA</name>
<feature type="transmembrane region" description="Helical" evidence="1">
    <location>
        <begin position="51"/>
        <end position="69"/>
    </location>
</feature>
<sequence>MKGEYKIIKAGKKNVIDFLNDIGIKPLLSLILLVIIVAVDKTSLMKSIKLFSLNIYSWVFVIILLYYLVCYRPRDKRINDLAKSSIYKQYVSFFREIFFSISLIMFSSILLSLFFDTKTSSEIISIITTLGLLRLMISITMILTELSFISLMLLFVTIYVSLFIIGIFDIKWWALATSLLVLWNYINSREFLIFLNKGDTKINIPAKLEYRWQVNKIISYIVTFIIYFSLLLSSVLIEKSNSTFFERGTMRFYTFFGTAVVIILLYVFSKSYFSRNNSLSHNFIGKLFIKIGDFLCLYKLDNFVDLYNETLTKHQKKETRRLVYKKIKKRN</sequence>
<evidence type="ECO:0000256" key="1">
    <source>
        <dbReference type="SAM" id="Phobius"/>
    </source>
</evidence>
<feature type="transmembrane region" description="Helical" evidence="1">
    <location>
        <begin position="217"/>
        <end position="237"/>
    </location>
</feature>
<feature type="transmembrane region" description="Helical" evidence="1">
    <location>
        <begin position="123"/>
        <end position="143"/>
    </location>
</feature>
<dbReference type="AlphaFoldDB" id="A0AAX4AX09"/>
<feature type="transmembrane region" description="Helical" evidence="1">
    <location>
        <begin position="90"/>
        <end position="111"/>
    </location>
</feature>
<feature type="transmembrane region" description="Helical" evidence="1">
    <location>
        <begin position="174"/>
        <end position="196"/>
    </location>
</feature>
<accession>A0AAX4AX09</accession>
<keyword evidence="1" id="KW-0472">Membrane</keyword>
<gene>
    <name evidence="2" type="ORF">RDV49_09835</name>
</gene>
<dbReference type="EMBL" id="CP133988">
    <property type="protein sequence ID" value="WNB83206.1"/>
    <property type="molecule type" value="Genomic_DNA"/>
</dbReference>
<evidence type="ECO:0000313" key="3">
    <source>
        <dbReference type="Proteomes" id="UP001248323"/>
    </source>
</evidence>
<proteinExistence type="predicted"/>
<evidence type="ECO:0000313" key="2">
    <source>
        <dbReference type="EMBL" id="WNB83206.1"/>
    </source>
</evidence>
<keyword evidence="1" id="KW-0812">Transmembrane</keyword>
<dbReference type="Proteomes" id="UP001248323">
    <property type="component" value="Chromosome"/>
</dbReference>
<organism evidence="2 3">
    <name type="scientific">Streptococcus parasanguinis</name>
    <dbReference type="NCBI Taxonomy" id="1318"/>
    <lineage>
        <taxon>Bacteria</taxon>
        <taxon>Bacillati</taxon>
        <taxon>Bacillota</taxon>
        <taxon>Bacilli</taxon>
        <taxon>Lactobacillales</taxon>
        <taxon>Streptococcaceae</taxon>
        <taxon>Streptococcus</taxon>
    </lineage>
</organism>
<feature type="transmembrane region" description="Helical" evidence="1">
    <location>
        <begin position="21"/>
        <end position="39"/>
    </location>
</feature>
<feature type="transmembrane region" description="Helical" evidence="1">
    <location>
        <begin position="249"/>
        <end position="268"/>
    </location>
</feature>
<reference evidence="2" key="1">
    <citation type="submission" date="2023-09" db="EMBL/GenBank/DDBJ databases">
        <title>Streptococcus_parasanguinius_hifiasm_complete_genome_Zymo_Research_ D6332.</title>
        <authorList>
            <person name="Damerum A."/>
        </authorList>
    </citation>
    <scope>NUCLEOTIDE SEQUENCE</scope>
    <source>
        <strain evidence="2">B-1756</strain>
    </source>
</reference>